<keyword evidence="3" id="KW-1185">Reference proteome</keyword>
<dbReference type="InterPro" id="IPR010987">
    <property type="entry name" value="Glutathione-S-Trfase_C-like"/>
</dbReference>
<dbReference type="InterPro" id="IPR036282">
    <property type="entry name" value="Glutathione-S-Trfase_C_sf"/>
</dbReference>
<dbReference type="SUPFAM" id="SSF47616">
    <property type="entry name" value="GST C-terminal domain-like"/>
    <property type="match status" value="1"/>
</dbReference>
<dbReference type="PROSITE" id="PS50405">
    <property type="entry name" value="GST_CTER"/>
    <property type="match status" value="1"/>
</dbReference>
<dbReference type="GO" id="GO:0004364">
    <property type="term" value="F:glutathione transferase activity"/>
    <property type="evidence" value="ECO:0007669"/>
    <property type="project" value="TreeGrafter"/>
</dbReference>
<dbReference type="FunFam" id="1.20.1050.10:FF:000056">
    <property type="entry name" value="Glutathione S-transferase"/>
    <property type="match status" value="1"/>
</dbReference>
<accession>A0AAV5SUJ5</accession>
<dbReference type="InterPro" id="IPR050213">
    <property type="entry name" value="GST_superfamily"/>
</dbReference>
<dbReference type="InterPro" id="IPR004046">
    <property type="entry name" value="GST_C"/>
</dbReference>
<comment type="caution">
    <text evidence="2">The sequence shown here is derived from an EMBL/GenBank/DDBJ whole genome shotgun (WGS) entry which is preliminary data.</text>
</comment>
<evidence type="ECO:0000313" key="3">
    <source>
        <dbReference type="Proteomes" id="UP001432027"/>
    </source>
</evidence>
<feature type="domain" description="GST C-terminal" evidence="1">
    <location>
        <begin position="14"/>
        <end position="142"/>
    </location>
</feature>
<dbReference type="Gene3D" id="1.20.1050.10">
    <property type="match status" value="1"/>
</dbReference>
<dbReference type="PANTHER" id="PTHR11571:SF256">
    <property type="entry name" value="GST C-TERMINAL DOMAIN-CONTAINING PROTEIN-RELATED"/>
    <property type="match status" value="1"/>
</dbReference>
<proteinExistence type="predicted"/>
<gene>
    <name evidence="2" type="ORF">PENTCL1PPCAC_9202</name>
</gene>
<protein>
    <recommendedName>
        <fullName evidence="1">GST C-terminal domain-containing protein</fullName>
    </recommendedName>
</protein>
<evidence type="ECO:0000313" key="2">
    <source>
        <dbReference type="EMBL" id="GMS87027.1"/>
    </source>
</evidence>
<dbReference type="PANTHER" id="PTHR11571">
    <property type="entry name" value="GLUTATHIONE S-TRANSFERASE"/>
    <property type="match status" value="1"/>
</dbReference>
<dbReference type="Pfam" id="PF14497">
    <property type="entry name" value="GST_C_3"/>
    <property type="match status" value="1"/>
</dbReference>
<dbReference type="AlphaFoldDB" id="A0AAV5SUJ5"/>
<name>A0AAV5SUJ5_9BILA</name>
<evidence type="ECO:0000259" key="1">
    <source>
        <dbReference type="PROSITE" id="PS50405"/>
    </source>
</evidence>
<dbReference type="EMBL" id="BTSX01000002">
    <property type="protein sequence ID" value="GMS87027.1"/>
    <property type="molecule type" value="Genomic_DNA"/>
</dbReference>
<sequence length="142" mass="16219">LRYIARESGYACPDNLTAAIGDALADQYANFVMSLQKWLVVKSGYVQEDENAYQSLYLPAKTKNFPYFEAALEKSTTGWYANTPNLTFVDVFIAASLEWLIRLDKNGDKLFDGYPLMSAHYKKFFALPVIKKHVAERPEARY</sequence>
<feature type="non-terminal residue" evidence="2">
    <location>
        <position position="1"/>
    </location>
</feature>
<reference evidence="2" key="1">
    <citation type="submission" date="2023-10" db="EMBL/GenBank/DDBJ databases">
        <title>Genome assembly of Pristionchus species.</title>
        <authorList>
            <person name="Yoshida K."/>
            <person name="Sommer R.J."/>
        </authorList>
    </citation>
    <scope>NUCLEOTIDE SEQUENCE</scope>
    <source>
        <strain evidence="2">RS0144</strain>
    </source>
</reference>
<organism evidence="2 3">
    <name type="scientific">Pristionchus entomophagus</name>
    <dbReference type="NCBI Taxonomy" id="358040"/>
    <lineage>
        <taxon>Eukaryota</taxon>
        <taxon>Metazoa</taxon>
        <taxon>Ecdysozoa</taxon>
        <taxon>Nematoda</taxon>
        <taxon>Chromadorea</taxon>
        <taxon>Rhabditida</taxon>
        <taxon>Rhabditina</taxon>
        <taxon>Diplogasteromorpha</taxon>
        <taxon>Diplogasteroidea</taxon>
        <taxon>Neodiplogasteridae</taxon>
        <taxon>Pristionchus</taxon>
    </lineage>
</organism>
<dbReference type="Proteomes" id="UP001432027">
    <property type="component" value="Unassembled WGS sequence"/>
</dbReference>
<dbReference type="GO" id="GO:0006749">
    <property type="term" value="P:glutathione metabolic process"/>
    <property type="evidence" value="ECO:0007669"/>
    <property type="project" value="TreeGrafter"/>
</dbReference>